<dbReference type="Proteomes" id="UP000319859">
    <property type="component" value="Unassembled WGS sequence"/>
</dbReference>
<evidence type="ECO:0000313" key="3">
    <source>
        <dbReference type="Proteomes" id="UP000319859"/>
    </source>
</evidence>
<name>A0A560F1E9_9PROT</name>
<dbReference type="EMBL" id="VITN01000014">
    <property type="protein sequence ID" value="TWB15436.1"/>
    <property type="molecule type" value="Genomic_DNA"/>
</dbReference>
<feature type="region of interest" description="Disordered" evidence="1">
    <location>
        <begin position="102"/>
        <end position="129"/>
    </location>
</feature>
<evidence type="ECO:0000313" key="2">
    <source>
        <dbReference type="EMBL" id="TWB15436.1"/>
    </source>
</evidence>
<organism evidence="2 3">
    <name type="scientific">Nitrospirillum amazonense</name>
    <dbReference type="NCBI Taxonomy" id="28077"/>
    <lineage>
        <taxon>Bacteria</taxon>
        <taxon>Pseudomonadati</taxon>
        <taxon>Pseudomonadota</taxon>
        <taxon>Alphaproteobacteria</taxon>
        <taxon>Rhodospirillales</taxon>
        <taxon>Azospirillaceae</taxon>
        <taxon>Nitrospirillum</taxon>
    </lineage>
</organism>
<accession>A0A560F1E9</accession>
<dbReference type="AlphaFoldDB" id="A0A560F1E9"/>
<proteinExistence type="predicted"/>
<gene>
    <name evidence="2" type="ORF">FBZ89_11429</name>
</gene>
<sequence>MPIGSVGPLARVFQASLKAAWNGRVRPLAPSRNGRQSLTPARSHVAWRSFVGCPSQVAPGGRRLDPSQARRQAQGKSCRRGRDEAVWTATAMGSAARAMARATEGRRHTVHGTKLGGTKLGANIDPGGHVGHGDRRTDLIGRRKLVAGWTCRRRVLKPIACDGGRAVQNERQQQEYCRRRCPEQIDPADPHGFVLFIPGHSRMGPRLWKKDIDSRQKANHFSPPGFCRENVGNGPHPVAVRQRTAGGIFARMPERKGPGRSPRISTPVSLAAYCAARSRAAAAVSAVGALSQKR</sequence>
<reference evidence="2 3" key="1">
    <citation type="submission" date="2019-06" db="EMBL/GenBank/DDBJ databases">
        <title>Genomic Encyclopedia of Type Strains, Phase IV (KMG-V): Genome sequencing to study the core and pangenomes of soil and plant-associated prokaryotes.</title>
        <authorList>
            <person name="Whitman W."/>
        </authorList>
    </citation>
    <scope>NUCLEOTIDE SEQUENCE [LARGE SCALE GENOMIC DNA]</scope>
    <source>
        <strain evidence="2 3">BR 11880</strain>
    </source>
</reference>
<feature type="region of interest" description="Disordered" evidence="1">
    <location>
        <begin position="58"/>
        <end position="82"/>
    </location>
</feature>
<comment type="caution">
    <text evidence="2">The sequence shown here is derived from an EMBL/GenBank/DDBJ whole genome shotgun (WGS) entry which is preliminary data.</text>
</comment>
<evidence type="ECO:0000256" key="1">
    <source>
        <dbReference type="SAM" id="MobiDB-lite"/>
    </source>
</evidence>
<protein>
    <submittedName>
        <fullName evidence="2">Uncharacterized protein</fullName>
    </submittedName>
</protein>